<keyword evidence="1" id="KW-0732">Signal</keyword>
<reference evidence="2 3" key="1">
    <citation type="submission" date="2022-11" db="EMBL/GenBank/DDBJ databases">
        <title>Minimal conservation of predation-associated metabolite biosynthetic gene clusters underscores biosynthetic potential of Myxococcota including descriptions for ten novel species: Archangium lansinium sp. nov., Myxococcus landrumus sp. nov., Nannocystis bai.</title>
        <authorList>
            <person name="Ahearne A."/>
            <person name="Stevens C."/>
            <person name="Phillips K."/>
        </authorList>
    </citation>
    <scope>NUCLEOTIDE SEQUENCE [LARGE SCALE GENOMIC DNA]</scope>
    <source>
        <strain evidence="2 3">MIWBW</strain>
    </source>
</reference>
<protein>
    <submittedName>
        <fullName evidence="2">DUF885 domain-containing protein</fullName>
    </submittedName>
</protein>
<sequence>MNRASLLFVLLVVPACATAPASVPAASPEAPAPSASAPAPSEDARLAALLEEDWQWRLRENPLFATAIGDSRYDDRLTDLSFEAIDRREQHALDVRRQLQGIDPARLSESSRLDYQLFLRELEESIEGQRFPTEYLQLSQLGGPHTLLPELALSMPRATVKNHEDFLQRMKLLPVYVEQSIALMRKGAEAGITPPRVTLREVAGLLQKQLVDDPTKSPIYLNAFASFPASIPPEDQARLREQAIVALRESVLPAYRELHRFFVSEYLPRTRETIGLSAVPEGAAWYAWNVRRLTTTDLSPEQIHELGLSEVARIRAEMEQVKAQAGFKGNLPAFFHFLRTDPRFFFDSRDALLVAYRDISKRIDPELPRLFGRLPRLPYGVFPVPEYSEKTQTTAYYMRGSQAAGRAGRYYANTYDLKSRPKWEMEALSLHEAVPGHHLQISLMQELEALPAFRRYGGYTAFVEGWGLYAESLGSELGLYRDPYARFGQLTYEMWRAVRLVVDTGMHAKRWTREQAIQFFKDNASKTEHDITVEVDRYLVWPGQALAYKLGELKLKELRALATQELGPRFDVRAFHDEVLGQGALPLSFLEARVKSWVERQKATVSGPVR</sequence>
<dbReference type="EMBL" id="JAPNKA010000001">
    <property type="protein sequence ID" value="MCY1073489.1"/>
    <property type="molecule type" value="Genomic_DNA"/>
</dbReference>
<feature type="chain" id="PRO_5045996773" evidence="1">
    <location>
        <begin position="26"/>
        <end position="610"/>
    </location>
</feature>
<dbReference type="RefSeq" id="WP_267532494.1">
    <property type="nucleotide sequence ID" value="NZ_JAPNKA010000001.1"/>
</dbReference>
<organism evidence="2 3">
    <name type="scientific">Archangium lansingense</name>
    <dbReference type="NCBI Taxonomy" id="2995310"/>
    <lineage>
        <taxon>Bacteria</taxon>
        <taxon>Pseudomonadati</taxon>
        <taxon>Myxococcota</taxon>
        <taxon>Myxococcia</taxon>
        <taxon>Myxococcales</taxon>
        <taxon>Cystobacterineae</taxon>
        <taxon>Archangiaceae</taxon>
        <taxon>Archangium</taxon>
    </lineage>
</organism>
<gene>
    <name evidence="2" type="ORF">OV287_03245</name>
</gene>
<name>A0ABT3ZWP7_9BACT</name>
<comment type="caution">
    <text evidence="2">The sequence shown here is derived from an EMBL/GenBank/DDBJ whole genome shotgun (WGS) entry which is preliminary data.</text>
</comment>
<dbReference type="Pfam" id="PF05960">
    <property type="entry name" value="DUF885"/>
    <property type="match status" value="1"/>
</dbReference>
<evidence type="ECO:0000313" key="3">
    <source>
        <dbReference type="Proteomes" id="UP001207654"/>
    </source>
</evidence>
<accession>A0ABT3ZWP7</accession>
<evidence type="ECO:0000256" key="1">
    <source>
        <dbReference type="SAM" id="SignalP"/>
    </source>
</evidence>
<dbReference type="InterPro" id="IPR010281">
    <property type="entry name" value="DUF885"/>
</dbReference>
<keyword evidence="3" id="KW-1185">Reference proteome</keyword>
<evidence type="ECO:0000313" key="2">
    <source>
        <dbReference type="EMBL" id="MCY1073489.1"/>
    </source>
</evidence>
<proteinExistence type="predicted"/>
<dbReference type="PANTHER" id="PTHR33361">
    <property type="entry name" value="GLR0591 PROTEIN"/>
    <property type="match status" value="1"/>
</dbReference>
<dbReference type="PANTHER" id="PTHR33361:SF2">
    <property type="entry name" value="DUF885 DOMAIN-CONTAINING PROTEIN"/>
    <property type="match status" value="1"/>
</dbReference>
<feature type="signal peptide" evidence="1">
    <location>
        <begin position="1"/>
        <end position="25"/>
    </location>
</feature>
<dbReference type="Proteomes" id="UP001207654">
    <property type="component" value="Unassembled WGS sequence"/>
</dbReference>